<feature type="compositionally biased region" description="Polar residues" evidence="1">
    <location>
        <begin position="12"/>
        <end position="45"/>
    </location>
</feature>
<dbReference type="AlphaFoldDB" id="A0A2T4H4F1"/>
<organism evidence="2 3">
    <name type="scientific">Fusarium culmorum</name>
    <dbReference type="NCBI Taxonomy" id="5516"/>
    <lineage>
        <taxon>Eukaryota</taxon>
        <taxon>Fungi</taxon>
        <taxon>Dikarya</taxon>
        <taxon>Ascomycota</taxon>
        <taxon>Pezizomycotina</taxon>
        <taxon>Sordariomycetes</taxon>
        <taxon>Hypocreomycetidae</taxon>
        <taxon>Hypocreales</taxon>
        <taxon>Nectriaceae</taxon>
        <taxon>Fusarium</taxon>
    </lineage>
</organism>
<accession>A0A2T4H4F1</accession>
<evidence type="ECO:0000313" key="3">
    <source>
        <dbReference type="Proteomes" id="UP000241587"/>
    </source>
</evidence>
<gene>
    <name evidence="2" type="ORF">FCULG_00008389</name>
</gene>
<dbReference type="EMBL" id="PVEM01000003">
    <property type="protein sequence ID" value="PTD10676.1"/>
    <property type="molecule type" value="Genomic_DNA"/>
</dbReference>
<proteinExistence type="predicted"/>
<dbReference type="Proteomes" id="UP000241587">
    <property type="component" value="Unassembled WGS sequence"/>
</dbReference>
<feature type="non-terminal residue" evidence="2">
    <location>
        <position position="1"/>
    </location>
</feature>
<name>A0A2T4H4F1_FUSCU</name>
<evidence type="ECO:0000313" key="2">
    <source>
        <dbReference type="EMBL" id="PTD10676.1"/>
    </source>
</evidence>
<comment type="caution">
    <text evidence="2">The sequence shown here is derived from an EMBL/GenBank/DDBJ whole genome shotgun (WGS) entry which is preliminary data.</text>
</comment>
<dbReference type="OrthoDB" id="3921745at2759"/>
<feature type="region of interest" description="Disordered" evidence="1">
    <location>
        <begin position="341"/>
        <end position="365"/>
    </location>
</feature>
<evidence type="ECO:0000256" key="1">
    <source>
        <dbReference type="SAM" id="MobiDB-lite"/>
    </source>
</evidence>
<keyword evidence="3" id="KW-1185">Reference proteome</keyword>
<protein>
    <submittedName>
        <fullName evidence="2">Uncharacterized protein</fullName>
    </submittedName>
</protein>
<feature type="region of interest" description="Disordered" evidence="1">
    <location>
        <begin position="1"/>
        <end position="46"/>
    </location>
</feature>
<reference evidence="2 3" key="1">
    <citation type="submission" date="2018-02" db="EMBL/GenBank/DDBJ databases">
        <title>Fusarium culmorum secondary metabolites in fungal-bacterial-plant interactions.</title>
        <authorList>
            <person name="Schmidt R."/>
        </authorList>
    </citation>
    <scope>NUCLEOTIDE SEQUENCE [LARGE SCALE GENOMIC DNA]</scope>
    <source>
        <strain evidence="2 3">PV</strain>
    </source>
</reference>
<dbReference type="OMA" id="PDGENRH"/>
<feature type="compositionally biased region" description="Polar residues" evidence="1">
    <location>
        <begin position="349"/>
        <end position="365"/>
    </location>
</feature>
<sequence length="365" mass="41336">IDTSIYPFLTMEGTTQRPSGNSPNPTHTYYRATQAQTPPGSTSGSPKVKIEEFASLPGLRNVVPTEVSSPVKLPSLGEFDQGVENLIRAHGPVKTEAVLSPLYGLTRNPTVLEPLATIIQPQPSWSIRNPSTENLVREQQNSRRGTILRPSQYPFAADYSRQSMSSFSNPDSYYGYGSSPPLQGLPGMDCYPSPPPEGGESRHINQKYTTEEGDYIIYAWHDKKMKWQQIKQEFATRFGNTPERTVQGLQAWYYRMNQRIPIWDQEGWLCFDNEDDLEPQHISIKCRERDSQDKPSEPLGLAQRYPERAIHYSWVDPEIKFKSSDWGSQLPRELCNIATGESDVEERSSVASNYEEQTILPPSSR</sequence>